<organism evidence="6 7">
    <name type="scientific">Ammonicoccus fulvus</name>
    <dbReference type="NCBI Taxonomy" id="3138240"/>
    <lineage>
        <taxon>Bacteria</taxon>
        <taxon>Bacillati</taxon>
        <taxon>Actinomycetota</taxon>
        <taxon>Actinomycetes</taxon>
        <taxon>Propionibacteriales</taxon>
        <taxon>Propionibacteriaceae</taxon>
        <taxon>Ammonicoccus</taxon>
    </lineage>
</organism>
<evidence type="ECO:0000259" key="5">
    <source>
        <dbReference type="Pfam" id="PF04073"/>
    </source>
</evidence>
<evidence type="ECO:0000256" key="1">
    <source>
        <dbReference type="ARBA" id="ARBA00009798"/>
    </source>
</evidence>
<feature type="domain" description="YbaK/aminoacyl-tRNA synthetase-associated" evidence="5">
    <location>
        <begin position="41"/>
        <end position="153"/>
    </location>
</feature>
<dbReference type="InterPro" id="IPR007214">
    <property type="entry name" value="YbaK/aa-tRNA-synth-assoc-dom"/>
</dbReference>
<name>A0ABZ3FS58_9ACTN</name>
<comment type="similarity">
    <text evidence="1 4">Belongs to the prolyl-tRNA editing family. YbaK/EbsC subfamily.</text>
</comment>
<dbReference type="RefSeq" id="WP_425308873.1">
    <property type="nucleotide sequence ID" value="NZ_CP154795.1"/>
</dbReference>
<accession>A0ABZ3FS58</accession>
<protein>
    <recommendedName>
        <fullName evidence="4">Cys-tRNA(Pro)/Cys-tRNA(Cys) deacylase</fullName>
        <ecNumber evidence="4">4.2.-.-</ecNumber>
    </recommendedName>
</protein>
<dbReference type="InterPro" id="IPR036754">
    <property type="entry name" value="YbaK/aa-tRNA-synt-asso_dom_sf"/>
</dbReference>
<evidence type="ECO:0000256" key="3">
    <source>
        <dbReference type="ARBA" id="ARBA00023239"/>
    </source>
</evidence>
<dbReference type="PANTHER" id="PTHR30411:SF0">
    <property type="entry name" value="CYS-TRNA(PRO)_CYS-TRNA(CYS) DEACYLASE YBAK"/>
    <property type="match status" value="1"/>
</dbReference>
<dbReference type="Proteomes" id="UP001442841">
    <property type="component" value="Chromosome"/>
</dbReference>
<reference evidence="6 7" key="1">
    <citation type="submission" date="2024-04" db="EMBL/GenBank/DDBJ databases">
        <title>Isolation of an actinomycete strain from pig manure.</title>
        <authorList>
            <person name="Gong T."/>
            <person name="Yu Z."/>
            <person name="An M."/>
            <person name="Wei C."/>
            <person name="Yang W."/>
            <person name="Liu L."/>
        </authorList>
    </citation>
    <scope>NUCLEOTIDE SEQUENCE [LARGE SCALE GENOMIC DNA]</scope>
    <source>
        <strain evidence="6 7">ZF39</strain>
    </source>
</reference>
<dbReference type="SUPFAM" id="SSF55826">
    <property type="entry name" value="YbaK/ProRS associated domain"/>
    <property type="match status" value="1"/>
</dbReference>
<keyword evidence="7" id="KW-1185">Reference proteome</keyword>
<sequence length="165" mass="16862">MAKKSSGRGAGTPATTALDRAGVAYALLPYDHDPDNRHFGEEASAALGIDPERMFKTLLVDCSGEVVVAVVPVAGMLDTKALAEAVGAKKAVLVEPADAERITGMVVGGISPLGQKRALRTVVDAGAQAFDTICVSAGRRGLQLELAPADLVALTRATLAAIARG</sequence>
<dbReference type="PANTHER" id="PTHR30411">
    <property type="entry name" value="CYTOPLASMIC PROTEIN"/>
    <property type="match status" value="1"/>
</dbReference>
<dbReference type="PIRSF" id="PIRSF006181">
    <property type="entry name" value="EbsC_YbaK"/>
    <property type="match status" value="1"/>
</dbReference>
<keyword evidence="2 4" id="KW-0648">Protein biosynthesis</keyword>
<dbReference type="InterPro" id="IPR004369">
    <property type="entry name" value="Prolyl-tRNA_editing_YbaK/EbsC"/>
</dbReference>
<dbReference type="CDD" id="cd00002">
    <property type="entry name" value="YbaK_deacylase"/>
    <property type="match status" value="1"/>
</dbReference>
<evidence type="ECO:0000313" key="7">
    <source>
        <dbReference type="Proteomes" id="UP001442841"/>
    </source>
</evidence>
<gene>
    <name evidence="6" type="primary">ybaK</name>
    <name evidence="6" type="ORF">AADG42_08965</name>
</gene>
<dbReference type="Gene3D" id="3.90.960.10">
    <property type="entry name" value="YbaK/aminoacyl-tRNA synthetase-associated domain"/>
    <property type="match status" value="1"/>
</dbReference>
<dbReference type="EC" id="4.2.-.-" evidence="4"/>
<dbReference type="NCBIfam" id="TIGR00011">
    <property type="entry name" value="YbaK_EbsC"/>
    <property type="match status" value="1"/>
</dbReference>
<proteinExistence type="inferred from homology"/>
<evidence type="ECO:0000256" key="4">
    <source>
        <dbReference type="PIRNR" id="PIRNR006181"/>
    </source>
</evidence>
<evidence type="ECO:0000256" key="2">
    <source>
        <dbReference type="ARBA" id="ARBA00022917"/>
    </source>
</evidence>
<evidence type="ECO:0000313" key="6">
    <source>
        <dbReference type="EMBL" id="XAN07416.1"/>
    </source>
</evidence>
<dbReference type="Pfam" id="PF04073">
    <property type="entry name" value="tRNA_edit"/>
    <property type="match status" value="1"/>
</dbReference>
<dbReference type="EMBL" id="CP154795">
    <property type="protein sequence ID" value="XAN07416.1"/>
    <property type="molecule type" value="Genomic_DNA"/>
</dbReference>
<keyword evidence="3 4" id="KW-0456">Lyase</keyword>